<dbReference type="InterPro" id="IPR005171">
    <property type="entry name" value="Cyt_c_oxidase_su4_prok"/>
</dbReference>
<evidence type="ECO:0000256" key="6">
    <source>
        <dbReference type="SAM" id="Phobius"/>
    </source>
</evidence>
<dbReference type="AlphaFoldDB" id="A0A426QJ59"/>
<evidence type="ECO:0000256" key="5">
    <source>
        <dbReference type="ARBA" id="ARBA00023136"/>
    </source>
</evidence>
<evidence type="ECO:0000313" key="8">
    <source>
        <dbReference type="Proteomes" id="UP000287798"/>
    </source>
</evidence>
<keyword evidence="4 6" id="KW-1133">Transmembrane helix</keyword>
<reference evidence="7 8" key="1">
    <citation type="journal article" date="2010" name="Int. J. Syst. Evol. Microbiol.">
        <title>Thiohalobacter thiocyanaticus gen. nov., sp. nov., a moderately halophilic, sulfur-oxidizing gammaproteobacterium from hypersaline lakes, that utilizes thiocyanate.</title>
        <authorList>
            <person name="Sorokin D.Y."/>
            <person name="Kovaleva O.L."/>
            <person name="Tourova T.P."/>
            <person name="Muyzer G."/>
        </authorList>
    </citation>
    <scope>NUCLEOTIDE SEQUENCE [LARGE SCALE GENOMIC DNA]</scope>
    <source>
        <strain evidence="7 8">Hrh1</strain>
    </source>
</reference>
<keyword evidence="8" id="KW-1185">Reference proteome</keyword>
<evidence type="ECO:0000256" key="3">
    <source>
        <dbReference type="ARBA" id="ARBA00022692"/>
    </source>
</evidence>
<evidence type="ECO:0000256" key="1">
    <source>
        <dbReference type="ARBA" id="ARBA00004651"/>
    </source>
</evidence>
<protein>
    <submittedName>
        <fullName evidence="7">O-succinylhomoserine sulfhydrylase</fullName>
    </submittedName>
</protein>
<dbReference type="Proteomes" id="UP000287798">
    <property type="component" value="Unassembled WGS sequence"/>
</dbReference>
<evidence type="ECO:0000256" key="2">
    <source>
        <dbReference type="ARBA" id="ARBA00022475"/>
    </source>
</evidence>
<dbReference type="Pfam" id="PF03626">
    <property type="entry name" value="COX4_pro"/>
    <property type="match status" value="1"/>
</dbReference>
<feature type="transmembrane region" description="Helical" evidence="6">
    <location>
        <begin position="37"/>
        <end position="57"/>
    </location>
</feature>
<name>A0A426QJ59_9GAMM</name>
<evidence type="ECO:0000313" key="7">
    <source>
        <dbReference type="EMBL" id="RRQ21737.1"/>
    </source>
</evidence>
<dbReference type="EMBL" id="QZMU01000001">
    <property type="protein sequence ID" value="RRQ21737.1"/>
    <property type="molecule type" value="Genomic_DNA"/>
</dbReference>
<comment type="caution">
    <text evidence="7">The sequence shown here is derived from an EMBL/GenBank/DDBJ whole genome shotgun (WGS) entry which is preliminary data.</text>
</comment>
<proteinExistence type="predicted"/>
<comment type="subcellular location">
    <subcellularLocation>
        <location evidence="1">Cell membrane</location>
        <topology evidence="1">Multi-pass membrane protein</topology>
    </subcellularLocation>
</comment>
<sequence>MEQEMTAIRPETLVWLLLVALTLLTWGVGQEGLNGPAVSLGLLGVALFKGHLVGDWFMGLRRVRGPWRWVIALWLLLPGGLIALAFLLAAR</sequence>
<dbReference type="GO" id="GO:0005886">
    <property type="term" value="C:plasma membrane"/>
    <property type="evidence" value="ECO:0007669"/>
    <property type="project" value="UniProtKB-SubCell"/>
</dbReference>
<keyword evidence="5 6" id="KW-0472">Membrane</keyword>
<dbReference type="OrthoDB" id="5801894at2"/>
<keyword evidence="3 6" id="KW-0812">Transmembrane</keyword>
<gene>
    <name evidence="7" type="ORF">D6C00_07080</name>
</gene>
<evidence type="ECO:0000256" key="4">
    <source>
        <dbReference type="ARBA" id="ARBA00022989"/>
    </source>
</evidence>
<organism evidence="7 8">
    <name type="scientific">Thiohalobacter thiocyanaticus</name>
    <dbReference type="NCBI Taxonomy" id="585455"/>
    <lineage>
        <taxon>Bacteria</taxon>
        <taxon>Pseudomonadati</taxon>
        <taxon>Pseudomonadota</taxon>
        <taxon>Gammaproteobacteria</taxon>
        <taxon>Thiohalobacterales</taxon>
        <taxon>Thiohalobacteraceae</taxon>
        <taxon>Thiohalobacter</taxon>
    </lineage>
</organism>
<keyword evidence="2" id="KW-1003">Cell membrane</keyword>
<feature type="transmembrane region" description="Helical" evidence="6">
    <location>
        <begin position="69"/>
        <end position="90"/>
    </location>
</feature>
<accession>A0A426QJ59</accession>